<dbReference type="GO" id="GO:0005524">
    <property type="term" value="F:ATP binding"/>
    <property type="evidence" value="ECO:0007669"/>
    <property type="project" value="InterPro"/>
</dbReference>
<feature type="region of interest" description="Disordered" evidence="1">
    <location>
        <begin position="1"/>
        <end position="27"/>
    </location>
</feature>
<dbReference type="InterPro" id="IPR008271">
    <property type="entry name" value="Ser/Thr_kinase_AS"/>
</dbReference>
<dbReference type="Pfam" id="PF00069">
    <property type="entry name" value="Pkinase"/>
    <property type="match status" value="1"/>
</dbReference>
<dbReference type="InterPro" id="IPR000719">
    <property type="entry name" value="Prot_kinase_dom"/>
</dbReference>
<evidence type="ECO:0000256" key="1">
    <source>
        <dbReference type="SAM" id="MobiDB-lite"/>
    </source>
</evidence>
<evidence type="ECO:0000259" key="2">
    <source>
        <dbReference type="PROSITE" id="PS50011"/>
    </source>
</evidence>
<dbReference type="PANTHER" id="PTHR24347">
    <property type="entry name" value="SERINE/THREONINE-PROTEIN KINASE"/>
    <property type="match status" value="1"/>
</dbReference>
<feature type="domain" description="Protein kinase" evidence="2">
    <location>
        <begin position="78"/>
        <end position="346"/>
    </location>
</feature>
<dbReference type="SMART" id="SM00220">
    <property type="entry name" value="S_TKc"/>
    <property type="match status" value="1"/>
</dbReference>
<name>A0A813G016_POLGL</name>
<keyword evidence="4" id="KW-1185">Reference proteome</keyword>
<dbReference type="EMBL" id="CAJNNV010027187">
    <property type="protein sequence ID" value="CAE8619623.1"/>
    <property type="molecule type" value="Genomic_DNA"/>
</dbReference>
<dbReference type="AlphaFoldDB" id="A0A813G016"/>
<dbReference type="Gene3D" id="1.10.510.10">
    <property type="entry name" value="Transferase(Phosphotransferase) domain 1"/>
    <property type="match status" value="1"/>
</dbReference>
<comment type="caution">
    <text evidence="3">The sequence shown here is derived from an EMBL/GenBank/DDBJ whole genome shotgun (WGS) entry which is preliminary data.</text>
</comment>
<dbReference type="OrthoDB" id="415198at2759"/>
<feature type="compositionally biased region" description="Low complexity" evidence="1">
    <location>
        <begin position="1"/>
        <end position="13"/>
    </location>
</feature>
<sequence>MPPRSTPRSTPRSMNVLPPMLSNPRSRLLHRRGSAPLGLSVESMHHVSSNSTQQDEKPRKQIKQMDEEVKIFDIYSWKEVLQEEGDGGKVVVCQPKDSYLDVPRKTYVMKMRSKKSLQDQSMEEQFRLSQVKLLNLPEHAGVLPLQEVLEDDKFYYIVMEKATGGSFFAGLLSEFQDGIMPAEEIKRLMHGVLEAIGHVHKQGMLHRDIKPDNLVMRFCDDCMSPTGKSRRAAIIDFDHADSEWRTAVGKQGFCGTARFSAPETFRGYFSQSSDLYSVGTILYLLMAGKLPYPDHLYLEEMEVLDQSPNAKGWTTKLYNRMRDCEVDWASPRSAVESFLSVADPLRSPAEASLSRRGIHTQMVLPVIETPGTISPLASSCLALSVPFLALILIEHVHSPRFNSWGWPAITFSVARKRPTAGLGKTVFKQWLLVISLLK</sequence>
<protein>
    <recommendedName>
        <fullName evidence="2">Protein kinase domain-containing protein</fullName>
    </recommendedName>
</protein>
<reference evidence="3" key="1">
    <citation type="submission" date="2021-02" db="EMBL/GenBank/DDBJ databases">
        <authorList>
            <person name="Dougan E. K."/>
            <person name="Rhodes N."/>
            <person name="Thang M."/>
            <person name="Chan C."/>
        </authorList>
    </citation>
    <scope>NUCLEOTIDE SEQUENCE</scope>
</reference>
<organism evidence="3 4">
    <name type="scientific">Polarella glacialis</name>
    <name type="common">Dinoflagellate</name>
    <dbReference type="NCBI Taxonomy" id="89957"/>
    <lineage>
        <taxon>Eukaryota</taxon>
        <taxon>Sar</taxon>
        <taxon>Alveolata</taxon>
        <taxon>Dinophyceae</taxon>
        <taxon>Suessiales</taxon>
        <taxon>Suessiaceae</taxon>
        <taxon>Polarella</taxon>
    </lineage>
</organism>
<dbReference type="InterPro" id="IPR011009">
    <property type="entry name" value="Kinase-like_dom_sf"/>
</dbReference>
<accession>A0A813G016</accession>
<dbReference type="PROSITE" id="PS50011">
    <property type="entry name" value="PROTEIN_KINASE_DOM"/>
    <property type="match status" value="1"/>
</dbReference>
<dbReference type="Proteomes" id="UP000654075">
    <property type="component" value="Unassembled WGS sequence"/>
</dbReference>
<dbReference type="SUPFAM" id="SSF56112">
    <property type="entry name" value="Protein kinase-like (PK-like)"/>
    <property type="match status" value="1"/>
</dbReference>
<dbReference type="PROSITE" id="PS00108">
    <property type="entry name" value="PROTEIN_KINASE_ST"/>
    <property type="match status" value="1"/>
</dbReference>
<evidence type="ECO:0000313" key="3">
    <source>
        <dbReference type="EMBL" id="CAE8619623.1"/>
    </source>
</evidence>
<dbReference type="GO" id="GO:0004672">
    <property type="term" value="F:protein kinase activity"/>
    <property type="evidence" value="ECO:0007669"/>
    <property type="project" value="InterPro"/>
</dbReference>
<gene>
    <name evidence="3" type="ORF">PGLA1383_LOCUS37209</name>
</gene>
<evidence type="ECO:0000313" key="4">
    <source>
        <dbReference type="Proteomes" id="UP000654075"/>
    </source>
</evidence>
<proteinExistence type="predicted"/>